<keyword evidence="1" id="KW-0238">DNA-binding</keyword>
<gene>
    <name evidence="3" type="ORF">UFOPK3342_00605</name>
</gene>
<feature type="domain" description="Response regulatory" evidence="2">
    <location>
        <begin position="4"/>
        <end position="121"/>
    </location>
</feature>
<evidence type="ECO:0000256" key="1">
    <source>
        <dbReference type="ARBA" id="ARBA00023125"/>
    </source>
</evidence>
<dbReference type="EMBL" id="CAFBLH010000014">
    <property type="protein sequence ID" value="CAB4864190.1"/>
    <property type="molecule type" value="Genomic_DNA"/>
</dbReference>
<dbReference type="SUPFAM" id="SSF52172">
    <property type="entry name" value="CheY-like"/>
    <property type="match status" value="1"/>
</dbReference>
<dbReference type="SUPFAM" id="SSF46894">
    <property type="entry name" value="C-terminal effector domain of the bipartite response regulators"/>
    <property type="match status" value="1"/>
</dbReference>
<dbReference type="PROSITE" id="PS50110">
    <property type="entry name" value="RESPONSE_REGULATORY"/>
    <property type="match status" value="1"/>
</dbReference>
<dbReference type="AlphaFoldDB" id="A0A6J7D368"/>
<protein>
    <submittedName>
        <fullName evidence="3">Unannotated protein</fullName>
    </submittedName>
</protein>
<dbReference type="GO" id="GO:0003677">
    <property type="term" value="F:DNA binding"/>
    <property type="evidence" value="ECO:0007669"/>
    <property type="project" value="UniProtKB-KW"/>
</dbReference>
<evidence type="ECO:0000259" key="2">
    <source>
        <dbReference type="PROSITE" id="PS50110"/>
    </source>
</evidence>
<dbReference type="GO" id="GO:0006355">
    <property type="term" value="P:regulation of DNA-templated transcription"/>
    <property type="evidence" value="ECO:0007669"/>
    <property type="project" value="InterPro"/>
</dbReference>
<dbReference type="Gene3D" id="1.10.10.10">
    <property type="entry name" value="Winged helix-like DNA-binding domain superfamily/Winged helix DNA-binding domain"/>
    <property type="match status" value="1"/>
</dbReference>
<dbReference type="GO" id="GO:0000160">
    <property type="term" value="P:phosphorelay signal transduction system"/>
    <property type="evidence" value="ECO:0007669"/>
    <property type="project" value="InterPro"/>
</dbReference>
<reference evidence="3" key="1">
    <citation type="submission" date="2020-05" db="EMBL/GenBank/DDBJ databases">
        <authorList>
            <person name="Chiriac C."/>
            <person name="Salcher M."/>
            <person name="Ghai R."/>
            <person name="Kavagutti S V."/>
        </authorList>
    </citation>
    <scope>NUCLEOTIDE SEQUENCE</scope>
</reference>
<sequence length="222" mass="24672">MNERVLVVVDDGFELATIVPALRLHELDIIGEARSESVALNLMRRLQPDVVLLDMHIAGISAIKIAINLRKTNPLVGLVILESCSDVRFLGDNLNDIPVGTTIILKRSATDILVLCNAITDSKVAANKGLEVSWINGNVSIHEKALQILSVHLTDGQVQTLRLVADGFTNAQIGRVRYTSEKAVEQIISRVAQEFNIQPDRNRNMRVQLVNEYYRWIGAPHH</sequence>
<evidence type="ECO:0000313" key="3">
    <source>
        <dbReference type="EMBL" id="CAB4864190.1"/>
    </source>
</evidence>
<organism evidence="3">
    <name type="scientific">freshwater metagenome</name>
    <dbReference type="NCBI Taxonomy" id="449393"/>
    <lineage>
        <taxon>unclassified sequences</taxon>
        <taxon>metagenomes</taxon>
        <taxon>ecological metagenomes</taxon>
    </lineage>
</organism>
<dbReference type="InterPro" id="IPR016032">
    <property type="entry name" value="Sig_transdc_resp-reg_C-effctor"/>
</dbReference>
<dbReference type="Gene3D" id="3.40.50.2300">
    <property type="match status" value="1"/>
</dbReference>
<name>A0A6J7D368_9ZZZZ</name>
<proteinExistence type="predicted"/>
<accession>A0A6J7D368</accession>
<dbReference type="InterPro" id="IPR036388">
    <property type="entry name" value="WH-like_DNA-bd_sf"/>
</dbReference>
<dbReference type="InterPro" id="IPR001789">
    <property type="entry name" value="Sig_transdc_resp-reg_receiver"/>
</dbReference>
<dbReference type="InterPro" id="IPR011006">
    <property type="entry name" value="CheY-like_superfamily"/>
</dbReference>